<organism evidence="2 3">
    <name type="scientific">Cupriavidus respiraculi</name>
    <dbReference type="NCBI Taxonomy" id="195930"/>
    <lineage>
        <taxon>Bacteria</taxon>
        <taxon>Pseudomonadati</taxon>
        <taxon>Pseudomonadota</taxon>
        <taxon>Betaproteobacteria</taxon>
        <taxon>Burkholderiales</taxon>
        <taxon>Burkholderiaceae</taxon>
        <taxon>Cupriavidus</taxon>
    </lineage>
</organism>
<dbReference type="EMBL" id="CAJZAH010000002">
    <property type="protein sequence ID" value="CAG9171476.1"/>
    <property type="molecule type" value="Genomic_DNA"/>
</dbReference>
<accession>A0ABM8WVD0</accession>
<evidence type="ECO:0000256" key="1">
    <source>
        <dbReference type="SAM" id="Phobius"/>
    </source>
</evidence>
<evidence type="ECO:0000313" key="3">
    <source>
        <dbReference type="Proteomes" id="UP000721236"/>
    </source>
</evidence>
<dbReference type="Proteomes" id="UP000721236">
    <property type="component" value="Unassembled WGS sequence"/>
</dbReference>
<gene>
    <name evidence="2" type="ORF">LMG21510_01680</name>
</gene>
<keyword evidence="1" id="KW-0812">Transmembrane</keyword>
<keyword evidence="3" id="KW-1185">Reference proteome</keyword>
<sequence length="38" mass="4232">MKHWRQDWRAHPLRMALGLTINGVGGFILVAKAFGLGI</sequence>
<feature type="transmembrane region" description="Helical" evidence="1">
    <location>
        <begin position="12"/>
        <end position="34"/>
    </location>
</feature>
<keyword evidence="1" id="KW-0472">Membrane</keyword>
<proteinExistence type="predicted"/>
<comment type="caution">
    <text evidence="2">The sequence shown here is derived from an EMBL/GenBank/DDBJ whole genome shotgun (WGS) entry which is preliminary data.</text>
</comment>
<protein>
    <submittedName>
        <fullName evidence="2">Uncharacterized protein</fullName>
    </submittedName>
</protein>
<reference evidence="2 3" key="1">
    <citation type="submission" date="2021-08" db="EMBL/GenBank/DDBJ databases">
        <authorList>
            <person name="Peeters C."/>
        </authorList>
    </citation>
    <scope>NUCLEOTIDE SEQUENCE [LARGE SCALE GENOMIC DNA]</scope>
    <source>
        <strain evidence="2 3">LMG 21510</strain>
    </source>
</reference>
<evidence type="ECO:0000313" key="2">
    <source>
        <dbReference type="EMBL" id="CAG9171476.1"/>
    </source>
</evidence>
<keyword evidence="1" id="KW-1133">Transmembrane helix</keyword>
<name>A0ABM8WVD0_9BURK</name>